<dbReference type="EMBL" id="JACIEG010000001">
    <property type="protein sequence ID" value="MBB3967909.1"/>
    <property type="molecule type" value="Genomic_DNA"/>
</dbReference>
<dbReference type="Proteomes" id="UP000583101">
    <property type="component" value="Unassembled WGS sequence"/>
</dbReference>
<dbReference type="GO" id="GO:0008810">
    <property type="term" value="F:cellulase activity"/>
    <property type="evidence" value="ECO:0007669"/>
    <property type="project" value="UniProtKB-EC"/>
</dbReference>
<protein>
    <submittedName>
        <fullName evidence="6">Endoglucanase</fullName>
        <ecNumber evidence="6">3.2.1.4</ecNumber>
    </submittedName>
    <submittedName>
        <fullName evidence="7">Glycoside hydrolase family 5 protein</fullName>
    </submittedName>
</protein>
<dbReference type="OrthoDB" id="154460at2"/>
<name>A0A4Y8AKJ7_9SPHI</name>
<evidence type="ECO:0000313" key="9">
    <source>
        <dbReference type="Proteomes" id="UP000583101"/>
    </source>
</evidence>
<dbReference type="GO" id="GO:0000272">
    <property type="term" value="P:polysaccharide catabolic process"/>
    <property type="evidence" value="ECO:0007669"/>
    <property type="project" value="InterPro"/>
</dbReference>
<evidence type="ECO:0000313" key="6">
    <source>
        <dbReference type="EMBL" id="MBB3967909.1"/>
    </source>
</evidence>
<proteinExistence type="inferred from homology"/>
<dbReference type="Proteomes" id="UP000297248">
    <property type="component" value="Unassembled WGS sequence"/>
</dbReference>
<evidence type="ECO:0000313" key="7">
    <source>
        <dbReference type="EMBL" id="TEW69051.1"/>
    </source>
</evidence>
<dbReference type="InterPro" id="IPR001547">
    <property type="entry name" value="Glyco_hydro_5"/>
</dbReference>
<feature type="chain" id="PRO_5044616790" evidence="4">
    <location>
        <begin position="22"/>
        <end position="324"/>
    </location>
</feature>
<dbReference type="RefSeq" id="WP_134334887.1">
    <property type="nucleotide sequence ID" value="NZ_BMCZ01000001.1"/>
</dbReference>
<evidence type="ECO:0000256" key="2">
    <source>
        <dbReference type="ARBA" id="ARBA00023295"/>
    </source>
</evidence>
<keyword evidence="9" id="KW-1185">Reference proteome</keyword>
<reference evidence="7" key="2">
    <citation type="submission" date="2019-03" db="EMBL/GenBank/DDBJ databases">
        <authorList>
            <person name="Yan Y.-Q."/>
            <person name="Du Z.-J."/>
        </authorList>
    </citation>
    <scope>NUCLEOTIDE SEQUENCE</scope>
    <source>
        <strain evidence="7">PP-F2FG21</strain>
    </source>
</reference>
<comment type="similarity">
    <text evidence="3">Belongs to the glycosyl hydrolase 5 (cellulase A) family.</text>
</comment>
<reference evidence="6 9" key="3">
    <citation type="submission" date="2020-08" db="EMBL/GenBank/DDBJ databases">
        <title>Genomic Encyclopedia of Type Strains, Phase IV (KMG-IV): sequencing the most valuable type-strain genomes for metagenomic binning, comparative biology and taxonomic classification.</title>
        <authorList>
            <person name="Goeker M."/>
        </authorList>
    </citation>
    <scope>NUCLEOTIDE SEQUENCE [LARGE SCALE GENOMIC DNA]</scope>
    <source>
        <strain evidence="6 9">DSM 100995</strain>
    </source>
</reference>
<keyword evidence="2 3" id="KW-0326">Glycosidase</keyword>
<gene>
    <name evidence="7" type="ORF">E2R65_02485</name>
    <name evidence="6" type="ORF">GGR35_000495</name>
</gene>
<feature type="signal peptide" evidence="4">
    <location>
        <begin position="1"/>
        <end position="21"/>
    </location>
</feature>
<comment type="caution">
    <text evidence="7">The sequence shown here is derived from an EMBL/GenBank/DDBJ whole genome shotgun (WGS) entry which is preliminary data.</text>
</comment>
<dbReference type="PANTHER" id="PTHR34142">
    <property type="entry name" value="ENDO-BETA-1,4-GLUCANASE A"/>
    <property type="match status" value="1"/>
</dbReference>
<evidence type="ECO:0000256" key="3">
    <source>
        <dbReference type="RuleBase" id="RU361153"/>
    </source>
</evidence>
<evidence type="ECO:0000256" key="1">
    <source>
        <dbReference type="ARBA" id="ARBA00022801"/>
    </source>
</evidence>
<organism evidence="7 8">
    <name type="scientific">Mucilaginibacter phyllosphaerae</name>
    <dbReference type="NCBI Taxonomy" id="1812349"/>
    <lineage>
        <taxon>Bacteria</taxon>
        <taxon>Pseudomonadati</taxon>
        <taxon>Bacteroidota</taxon>
        <taxon>Sphingobacteriia</taxon>
        <taxon>Sphingobacteriales</taxon>
        <taxon>Sphingobacteriaceae</taxon>
        <taxon>Mucilaginibacter</taxon>
    </lineage>
</organism>
<dbReference type="InterPro" id="IPR017853">
    <property type="entry name" value="GH"/>
</dbReference>
<keyword evidence="4" id="KW-0732">Signal</keyword>
<dbReference type="AlphaFoldDB" id="A0A4Y8AKJ7"/>
<accession>A0A4Y8AKJ7</accession>
<dbReference type="EMBL" id="SNQG01000001">
    <property type="protein sequence ID" value="TEW69051.1"/>
    <property type="molecule type" value="Genomic_DNA"/>
</dbReference>
<dbReference type="Pfam" id="PF00150">
    <property type="entry name" value="Cellulase"/>
    <property type="match status" value="1"/>
</dbReference>
<dbReference type="Gene3D" id="3.20.20.80">
    <property type="entry name" value="Glycosidases"/>
    <property type="match status" value="1"/>
</dbReference>
<sequence length="324" mass="36423">MRRMMALLLLLGFVLNTAAFAQTAVDKNGALTIAGGKIVNKNGVPPQLRGISLSWSLWAGQKYYNPAVVNWLATDFKATIIRASMGVQPYGGYLQQPDLQKQLIVSVVDEAIKQGIYVLIDWHDHNGHLHIPQSKAFFAEMAKKYKGVPNVIYEIWNEPERISWDTVKNYAMQIIPEIRKYDPDNLIIVGSPKWDQDVDVAAASPIKGFKNIAYSFHFYATEPSHQDGLRAKADKAIKMGLPLMVTEWGVGEASGDGYFDMEKNKKWMAWVEQNKLSWVNWNVTDKRETTALLQAGAPAAGGWLINQLTPAGFYIREQLRLLNK</sequence>
<dbReference type="EC" id="3.2.1.4" evidence="6"/>
<evidence type="ECO:0000313" key="8">
    <source>
        <dbReference type="Proteomes" id="UP000297248"/>
    </source>
</evidence>
<reference evidence="7 8" key="1">
    <citation type="journal article" date="2016" name="Int. J. Syst. Evol. Microbiol.">
        <title>Proposal of Mucilaginibacter phyllosphaerae sp. nov. isolated from the phyllosphere of Galium album.</title>
        <authorList>
            <person name="Aydogan E.L."/>
            <person name="Busse H.J."/>
            <person name="Moser G."/>
            <person name="Muller C."/>
            <person name="Kampfer P."/>
            <person name="Glaeser S.P."/>
        </authorList>
    </citation>
    <scope>NUCLEOTIDE SEQUENCE [LARGE SCALE GENOMIC DNA]</scope>
    <source>
        <strain evidence="7 8">PP-F2FG21</strain>
    </source>
</reference>
<evidence type="ECO:0000256" key="4">
    <source>
        <dbReference type="SAM" id="SignalP"/>
    </source>
</evidence>
<keyword evidence="1 3" id="KW-0378">Hydrolase</keyword>
<dbReference type="SUPFAM" id="SSF51445">
    <property type="entry name" value="(Trans)glycosidases"/>
    <property type="match status" value="1"/>
</dbReference>
<evidence type="ECO:0000259" key="5">
    <source>
        <dbReference type="Pfam" id="PF00150"/>
    </source>
</evidence>
<dbReference type="PANTHER" id="PTHR34142:SF1">
    <property type="entry name" value="GLYCOSIDE HYDROLASE FAMILY 5 DOMAIN-CONTAINING PROTEIN"/>
    <property type="match status" value="1"/>
</dbReference>
<feature type="domain" description="Glycoside hydrolase family 5" evidence="5">
    <location>
        <begin position="39"/>
        <end position="286"/>
    </location>
</feature>